<protein>
    <submittedName>
        <fullName evidence="1">Uncharacterized protein</fullName>
    </submittedName>
</protein>
<evidence type="ECO:0000313" key="1">
    <source>
        <dbReference type="EMBL" id="OQD42809.1"/>
    </source>
</evidence>
<organism evidence="1 2">
    <name type="scientific">Croceivirga radicis</name>
    <dbReference type="NCBI Taxonomy" id="1929488"/>
    <lineage>
        <taxon>Bacteria</taxon>
        <taxon>Pseudomonadati</taxon>
        <taxon>Bacteroidota</taxon>
        <taxon>Flavobacteriia</taxon>
        <taxon>Flavobacteriales</taxon>
        <taxon>Flavobacteriaceae</taxon>
        <taxon>Croceivirga</taxon>
    </lineage>
</organism>
<dbReference type="AlphaFoldDB" id="A0A1V6LRR9"/>
<name>A0A1V6LRR9_9FLAO</name>
<dbReference type="Proteomes" id="UP000191680">
    <property type="component" value="Unassembled WGS sequence"/>
</dbReference>
<evidence type="ECO:0000313" key="2">
    <source>
        <dbReference type="Proteomes" id="UP000191680"/>
    </source>
</evidence>
<dbReference type="RefSeq" id="WP_080319122.1">
    <property type="nucleotide sequence ID" value="NZ_MTBC01000005.1"/>
</dbReference>
<keyword evidence="2" id="KW-1185">Reference proteome</keyword>
<comment type="caution">
    <text evidence="1">The sequence shown here is derived from an EMBL/GenBank/DDBJ whole genome shotgun (WGS) entry which is preliminary data.</text>
</comment>
<reference evidence="1 2" key="1">
    <citation type="submission" date="2016-12" db="EMBL/GenBank/DDBJ databases">
        <authorList>
            <person name="Song W.-J."/>
            <person name="Kurnit D.M."/>
        </authorList>
    </citation>
    <scope>NUCLEOTIDE SEQUENCE [LARGE SCALE GENOMIC DNA]</scope>
    <source>
        <strain evidence="1 2">HSG9</strain>
    </source>
</reference>
<gene>
    <name evidence="1" type="ORF">BUL40_09860</name>
</gene>
<dbReference type="EMBL" id="MTBC01000005">
    <property type="protein sequence ID" value="OQD42809.1"/>
    <property type="molecule type" value="Genomic_DNA"/>
</dbReference>
<sequence>MFEKIIQRLESTNDYSEDLILKIKNICNYWSSISDSTSLKLKEIVEKYQYENLKNIRRDDSQSTHLEFWKDIGIFSLSPALEDHDIDDDFMLFVEDFHGKINFSNVNEIEDVELDIYYELLDRLFYTWVSFLWQECDGSKSGIPTCTIENNSTRMFYFNDFLFDNISSFHNEWFDKRINGTAFNRRLELEEIYARTNKNIKRANKTINWTFEQNQEISELTITHNVTIFKSSGQIDEVIHKPDTNYDNSHEVAAKYFIKRSNELINDNWKLEEKVGNTM</sequence>
<dbReference type="OrthoDB" id="10015828at2"/>
<accession>A0A1V6LRR9</accession>
<proteinExistence type="predicted"/>